<sequence length="161" mass="17313">MGRIIVIPFGGPRRQTPEYQTGPRRPVRSAPRPPSTRLPPCPHRRALASRSDHTLSRKTTRSASPSLCDPTGSAPPPPIVNGYARPPQSAVCTLCAALVEGIGYLRHLSIDWRQGGYCVCVFALLSGERPAALATPPCPGMRTPAARYMIHSTHIIPTSSS</sequence>
<accession>A0AAD7SYB6</accession>
<gene>
    <name evidence="2" type="ORF">AAFF_G00180840</name>
</gene>
<name>A0AAD7SYB6_9TELE</name>
<comment type="caution">
    <text evidence="2">The sequence shown here is derived from an EMBL/GenBank/DDBJ whole genome shotgun (WGS) entry which is preliminary data.</text>
</comment>
<dbReference type="Proteomes" id="UP001221898">
    <property type="component" value="Unassembled WGS sequence"/>
</dbReference>
<feature type="region of interest" description="Disordered" evidence="1">
    <location>
        <begin position="1"/>
        <end position="75"/>
    </location>
</feature>
<evidence type="ECO:0000313" key="2">
    <source>
        <dbReference type="EMBL" id="KAJ8411049.1"/>
    </source>
</evidence>
<protein>
    <submittedName>
        <fullName evidence="2">Uncharacterized protein</fullName>
    </submittedName>
</protein>
<organism evidence="2 3">
    <name type="scientific">Aldrovandia affinis</name>
    <dbReference type="NCBI Taxonomy" id="143900"/>
    <lineage>
        <taxon>Eukaryota</taxon>
        <taxon>Metazoa</taxon>
        <taxon>Chordata</taxon>
        <taxon>Craniata</taxon>
        <taxon>Vertebrata</taxon>
        <taxon>Euteleostomi</taxon>
        <taxon>Actinopterygii</taxon>
        <taxon>Neopterygii</taxon>
        <taxon>Teleostei</taxon>
        <taxon>Notacanthiformes</taxon>
        <taxon>Halosauridae</taxon>
        <taxon>Aldrovandia</taxon>
    </lineage>
</organism>
<keyword evidence="3" id="KW-1185">Reference proteome</keyword>
<feature type="compositionally biased region" description="Pro residues" evidence="1">
    <location>
        <begin position="31"/>
        <end position="41"/>
    </location>
</feature>
<evidence type="ECO:0000256" key="1">
    <source>
        <dbReference type="SAM" id="MobiDB-lite"/>
    </source>
</evidence>
<dbReference type="EMBL" id="JAINUG010000024">
    <property type="protein sequence ID" value="KAJ8411049.1"/>
    <property type="molecule type" value="Genomic_DNA"/>
</dbReference>
<dbReference type="AlphaFoldDB" id="A0AAD7SYB6"/>
<proteinExistence type="predicted"/>
<reference evidence="2" key="1">
    <citation type="journal article" date="2023" name="Science">
        <title>Genome structures resolve the early diversification of teleost fishes.</title>
        <authorList>
            <person name="Parey E."/>
            <person name="Louis A."/>
            <person name="Montfort J."/>
            <person name="Bouchez O."/>
            <person name="Roques C."/>
            <person name="Iampietro C."/>
            <person name="Lluch J."/>
            <person name="Castinel A."/>
            <person name="Donnadieu C."/>
            <person name="Desvignes T."/>
            <person name="Floi Bucao C."/>
            <person name="Jouanno E."/>
            <person name="Wen M."/>
            <person name="Mejri S."/>
            <person name="Dirks R."/>
            <person name="Jansen H."/>
            <person name="Henkel C."/>
            <person name="Chen W.J."/>
            <person name="Zahm M."/>
            <person name="Cabau C."/>
            <person name="Klopp C."/>
            <person name="Thompson A.W."/>
            <person name="Robinson-Rechavi M."/>
            <person name="Braasch I."/>
            <person name="Lecointre G."/>
            <person name="Bobe J."/>
            <person name="Postlethwait J.H."/>
            <person name="Berthelot C."/>
            <person name="Roest Crollius H."/>
            <person name="Guiguen Y."/>
        </authorList>
    </citation>
    <scope>NUCLEOTIDE SEQUENCE</scope>
    <source>
        <strain evidence="2">NC1722</strain>
    </source>
</reference>
<evidence type="ECO:0000313" key="3">
    <source>
        <dbReference type="Proteomes" id="UP001221898"/>
    </source>
</evidence>